<evidence type="ECO:0000313" key="2">
    <source>
        <dbReference type="EMBL" id="PSL21442.1"/>
    </source>
</evidence>
<gene>
    <name evidence="2" type="ORF">CLV60_12260</name>
</gene>
<dbReference type="OrthoDB" id="3238779at2"/>
<reference evidence="2 3" key="1">
    <citation type="submission" date="2018-03" db="EMBL/GenBank/DDBJ databases">
        <title>Genomic Encyclopedia of Archaeal and Bacterial Type Strains, Phase II (KMG-II): from individual species to whole genera.</title>
        <authorList>
            <person name="Goeker M."/>
        </authorList>
    </citation>
    <scope>NUCLEOTIDE SEQUENCE [LARGE SCALE GENOMIC DNA]</scope>
    <source>
        <strain evidence="2 3">DSM 29057</strain>
    </source>
</reference>
<dbReference type="Pfam" id="PF01610">
    <property type="entry name" value="DDE_Tnp_ISL3"/>
    <property type="match status" value="1"/>
</dbReference>
<dbReference type="Proteomes" id="UP000241964">
    <property type="component" value="Unassembled WGS sequence"/>
</dbReference>
<dbReference type="InterPro" id="IPR047951">
    <property type="entry name" value="Transpos_ISL3"/>
</dbReference>
<dbReference type="PANTHER" id="PTHR33498:SF1">
    <property type="entry name" value="TRANSPOSASE FOR INSERTION SEQUENCE ELEMENT IS1557"/>
    <property type="match status" value="1"/>
</dbReference>
<feature type="domain" description="Transposase IS204/IS1001/IS1096/IS1165 DDE" evidence="1">
    <location>
        <begin position="162"/>
        <end position="281"/>
    </location>
</feature>
<name>A0A2P8FI92_9BACT</name>
<protein>
    <submittedName>
        <fullName evidence="2">Transposase</fullName>
    </submittedName>
</protein>
<dbReference type="InterPro" id="IPR002560">
    <property type="entry name" value="Transposase_DDE"/>
</dbReference>
<evidence type="ECO:0000259" key="1">
    <source>
        <dbReference type="Pfam" id="PF01610"/>
    </source>
</evidence>
<keyword evidence="3" id="KW-1185">Reference proteome</keyword>
<dbReference type="AlphaFoldDB" id="A0A2P8FI92"/>
<evidence type="ECO:0000313" key="3">
    <source>
        <dbReference type="Proteomes" id="UP000241964"/>
    </source>
</evidence>
<comment type="caution">
    <text evidence="2">The sequence shown here is derived from an EMBL/GenBank/DDBJ whole genome shotgun (WGS) entry which is preliminary data.</text>
</comment>
<organism evidence="2 3">
    <name type="scientific">Dyadobacter jiangsuensis</name>
    <dbReference type="NCBI Taxonomy" id="1591085"/>
    <lineage>
        <taxon>Bacteria</taxon>
        <taxon>Pseudomonadati</taxon>
        <taxon>Bacteroidota</taxon>
        <taxon>Cytophagia</taxon>
        <taxon>Cytophagales</taxon>
        <taxon>Spirosomataceae</taxon>
        <taxon>Dyadobacter</taxon>
    </lineage>
</organism>
<accession>A0A2P8FI92</accession>
<dbReference type="Gene3D" id="1.10.10.60">
    <property type="entry name" value="Homeodomain-like"/>
    <property type="match status" value="1"/>
</dbReference>
<dbReference type="PANTHER" id="PTHR33498">
    <property type="entry name" value="TRANSPOSASE FOR INSERTION SEQUENCE ELEMENT IS1557"/>
    <property type="match status" value="1"/>
</dbReference>
<dbReference type="RefSeq" id="WP_106599307.1">
    <property type="nucleotide sequence ID" value="NZ_PYAS01000022.1"/>
</dbReference>
<sequence length="287" mass="33082">MIREYAKLNKLLFNNSVDQPIEPLTQKPEVVRTSESNGVRKRRFAELKILQAEGHSIKGIAGRLGMHRQTVKKYMEMQALSRRSHGERKMLEQYFPYINRRMEEAPALYLKTLWNELKQLGYQGAYTTLSEALIYYDIRIGKKASKSKFPQRTGSFFKPSQAAMLFIAAKDKLGRIQLKMIDDLRSKSDELRKTYALAEAFRQMMTNKLGDQLKHWIDRARASGIREMAAFATGLLTDYQAIRNAMSLHWSNGPVEGNVNKLKTIKRQMYGRAGFDLLKKRLVLAPS</sequence>
<dbReference type="EMBL" id="PYAS01000022">
    <property type="protein sequence ID" value="PSL21442.1"/>
    <property type="molecule type" value="Genomic_DNA"/>
</dbReference>
<proteinExistence type="predicted"/>